<dbReference type="SUPFAM" id="SSF46785">
    <property type="entry name" value="Winged helix' DNA-binding domain"/>
    <property type="match status" value="1"/>
</dbReference>
<dbReference type="Gene3D" id="1.10.10.10">
    <property type="entry name" value="Winged helix-like DNA-binding domain superfamily/Winged helix DNA-binding domain"/>
    <property type="match status" value="1"/>
</dbReference>
<dbReference type="Pfam" id="PF10451">
    <property type="entry name" value="Stn1"/>
    <property type="match status" value="1"/>
</dbReference>
<dbReference type="Gene3D" id="2.40.50.140">
    <property type="entry name" value="Nucleic acid-binding proteins"/>
    <property type="match status" value="1"/>
</dbReference>
<dbReference type="InterPro" id="IPR012340">
    <property type="entry name" value="NA-bd_OB-fold"/>
</dbReference>
<gene>
    <name evidence="14" type="primary">OBFC1</name>
</gene>
<evidence type="ECO:0000256" key="6">
    <source>
        <dbReference type="ARBA" id="ARBA00023125"/>
    </source>
</evidence>
<sequence length="357" mass="41384">MFTTSMELEEEVPSLLWGLDPVFSAFTRMYIKDIQEMKESKQVPGIFFYNRHPIRQVDILGTVVLTKERDTFHTYGVDDGTGVISCICWKNPVAEQKSLSDYKSYPSTSSSLDLVEQMRKLQEVVRLKSRLNIGDVVRVRGCIRIYRQNREISASTYYKVDDPICDAQISRMLEIPHLYREIYDKIFLLPEEKQRSVNRRCQAFSSVFSYASGNYIQELETVESLVSLIRQCGPSTTTEQMDFNAGLNAKLIRSSFTEAINMLGEKGALFQKSKNSNDVYFVTSQDKELYRFTLEIIRADCKRPKYAEKGCHFRHILSCVQQNYSCFVTEPVIRYLLDLMESNSDVVTTMEEYYTVF</sequence>
<dbReference type="InterPro" id="IPR036388">
    <property type="entry name" value="WH-like_DNA-bd_sf"/>
</dbReference>
<evidence type="ECO:0000313" key="14">
    <source>
        <dbReference type="RefSeq" id="XP_015275584.1"/>
    </source>
</evidence>
<dbReference type="GeneID" id="107117914"/>
<comment type="subunit">
    <text evidence="10">Component of the CST complex.</text>
</comment>
<keyword evidence="7 10" id="KW-0539">Nucleus</keyword>
<evidence type="ECO:0000313" key="13">
    <source>
        <dbReference type="Proteomes" id="UP000694871"/>
    </source>
</evidence>
<evidence type="ECO:0000256" key="3">
    <source>
        <dbReference type="ARBA" id="ARBA00017411"/>
    </source>
</evidence>
<reference evidence="14" key="1">
    <citation type="submission" date="2025-08" db="UniProtKB">
        <authorList>
            <consortium name="RefSeq"/>
        </authorList>
    </citation>
    <scope>IDENTIFICATION</scope>
</reference>
<dbReference type="InterPro" id="IPR040260">
    <property type="entry name" value="RFA2-like"/>
</dbReference>
<evidence type="ECO:0000259" key="12">
    <source>
        <dbReference type="Pfam" id="PF10451"/>
    </source>
</evidence>
<evidence type="ECO:0000256" key="10">
    <source>
        <dbReference type="PIRNR" id="PIRNR036950"/>
    </source>
</evidence>
<evidence type="ECO:0000256" key="4">
    <source>
        <dbReference type="ARBA" id="ARBA00022454"/>
    </source>
</evidence>
<evidence type="ECO:0000259" key="11">
    <source>
        <dbReference type="Pfam" id="PF09170"/>
    </source>
</evidence>
<accession>A0ABM1KPE7</accession>
<evidence type="ECO:0000256" key="2">
    <source>
        <dbReference type="ARBA" id="ARBA00004574"/>
    </source>
</evidence>
<proteinExistence type="predicted"/>
<dbReference type="RefSeq" id="XP_015275584.1">
    <property type="nucleotide sequence ID" value="XM_015420098.1"/>
</dbReference>
<protein>
    <recommendedName>
        <fullName evidence="3 10">CST complex subunit STN1</fullName>
    </recommendedName>
    <alternativeName>
        <fullName evidence="9 10">Oligonucleotide/oligosaccharide-binding fold-containing protein 1</fullName>
    </alternativeName>
    <alternativeName>
        <fullName evidence="8 10">Suppressor of cdc thirteen homolog</fullName>
    </alternativeName>
</protein>
<feature type="domain" description="Stn1 C-terminal" evidence="11">
    <location>
        <begin position="215"/>
        <end position="357"/>
    </location>
</feature>
<dbReference type="InterPro" id="IPR042082">
    <property type="entry name" value="CST_Stn1_wHTH1_sf"/>
</dbReference>
<dbReference type="CDD" id="cd04483">
    <property type="entry name" value="hOBFC1_like"/>
    <property type="match status" value="1"/>
</dbReference>
<evidence type="ECO:0000256" key="7">
    <source>
        <dbReference type="ARBA" id="ARBA00023242"/>
    </source>
</evidence>
<evidence type="ECO:0000256" key="8">
    <source>
        <dbReference type="ARBA" id="ARBA00030039"/>
    </source>
</evidence>
<keyword evidence="5 10" id="KW-0779">Telomere</keyword>
<dbReference type="InterPro" id="IPR014647">
    <property type="entry name" value="Stn1"/>
</dbReference>
<evidence type="ECO:0000256" key="5">
    <source>
        <dbReference type="ARBA" id="ARBA00022895"/>
    </source>
</evidence>
<keyword evidence="6 10" id="KW-0238">DNA-binding</keyword>
<dbReference type="Gene3D" id="1.10.10.980">
    <property type="entry name" value="CST, Suppressor of Cdc13 homolog, complex subunit STN1, N-terminal domain"/>
    <property type="match status" value="1"/>
</dbReference>
<dbReference type="PANTHER" id="PTHR13989">
    <property type="entry name" value="REPLICATION PROTEIN A-RELATED"/>
    <property type="match status" value="1"/>
</dbReference>
<evidence type="ECO:0000256" key="1">
    <source>
        <dbReference type="ARBA" id="ARBA00004123"/>
    </source>
</evidence>
<comment type="function">
    <text evidence="10">Component of the CST complex. The CST complex binds single-stranded DNA with high affinity in a sequence-independent manner, while isolated subunits bind DNA with low affinity by themselves.</text>
</comment>
<dbReference type="InterPro" id="IPR036390">
    <property type="entry name" value="WH_DNA-bd_sf"/>
</dbReference>
<organism evidence="13 14">
    <name type="scientific">Gekko japonicus</name>
    <name type="common">Schlegel's Japanese gecko</name>
    <dbReference type="NCBI Taxonomy" id="146911"/>
    <lineage>
        <taxon>Eukaryota</taxon>
        <taxon>Metazoa</taxon>
        <taxon>Chordata</taxon>
        <taxon>Craniata</taxon>
        <taxon>Vertebrata</taxon>
        <taxon>Euteleostomi</taxon>
        <taxon>Lepidosauria</taxon>
        <taxon>Squamata</taxon>
        <taxon>Bifurcata</taxon>
        <taxon>Gekkota</taxon>
        <taxon>Gekkonidae</taxon>
        <taxon>Gekkoninae</taxon>
        <taxon>Gekko</taxon>
    </lineage>
</organism>
<dbReference type="InterPro" id="IPR015253">
    <property type="entry name" value="CST_STN1_C"/>
</dbReference>
<dbReference type="PANTHER" id="PTHR13989:SF33">
    <property type="entry name" value="CST COMPLEX SUBUNIT STN1"/>
    <property type="match status" value="1"/>
</dbReference>
<evidence type="ECO:0000256" key="9">
    <source>
        <dbReference type="ARBA" id="ARBA00030852"/>
    </source>
</evidence>
<dbReference type="Proteomes" id="UP000694871">
    <property type="component" value="Unplaced"/>
</dbReference>
<dbReference type="SUPFAM" id="SSF50249">
    <property type="entry name" value="Nucleic acid-binding proteins"/>
    <property type="match status" value="1"/>
</dbReference>
<dbReference type="Pfam" id="PF09170">
    <property type="entry name" value="STN1_2"/>
    <property type="match status" value="1"/>
</dbReference>
<comment type="subcellular location">
    <subcellularLocation>
        <location evidence="2">Chromosome</location>
        <location evidence="2">Telomere</location>
    </subcellularLocation>
    <subcellularLocation>
        <location evidence="1 10">Nucleus</location>
    </subcellularLocation>
</comment>
<feature type="domain" description="CST complex subunit Stn1 N-terminal" evidence="12">
    <location>
        <begin position="23"/>
        <end position="91"/>
    </location>
</feature>
<keyword evidence="13" id="KW-1185">Reference proteome</keyword>
<dbReference type="PIRSF" id="PIRSF036950">
    <property type="entry name" value="UCP036950"/>
    <property type="match status" value="1"/>
</dbReference>
<dbReference type="InterPro" id="IPR018856">
    <property type="entry name" value="Stn1_N"/>
</dbReference>
<name>A0ABM1KPE7_GEKJA</name>
<keyword evidence="4 10" id="KW-0158">Chromosome</keyword>